<comment type="caution">
    <text evidence="2">The sequence shown here is derived from an EMBL/GenBank/DDBJ whole genome shotgun (WGS) entry which is preliminary data.</text>
</comment>
<gene>
    <name evidence="2" type="ORF">GCM10010521_16320</name>
</gene>
<dbReference type="EMBL" id="BAAAVM010000018">
    <property type="protein sequence ID" value="GAA3131019.1"/>
    <property type="molecule type" value="Genomic_DNA"/>
</dbReference>
<evidence type="ECO:0000313" key="3">
    <source>
        <dbReference type="Proteomes" id="UP001500893"/>
    </source>
</evidence>
<evidence type="ECO:0000256" key="1">
    <source>
        <dbReference type="SAM" id="MobiDB-lite"/>
    </source>
</evidence>
<feature type="region of interest" description="Disordered" evidence="1">
    <location>
        <begin position="1"/>
        <end position="103"/>
    </location>
</feature>
<keyword evidence="3" id="KW-1185">Reference proteome</keyword>
<dbReference type="Proteomes" id="UP001500893">
    <property type="component" value="Unassembled WGS sequence"/>
</dbReference>
<evidence type="ECO:0000313" key="2">
    <source>
        <dbReference type="EMBL" id="GAA3131019.1"/>
    </source>
</evidence>
<accession>A0ABP6MZ16</accession>
<sequence length="127" mass="13031">MARISFSSPQRIPPPREATRPRVRTTAKTAPTGSPGSACTAVPAAKASAIAGRAVRGGSRSAPESRKVAPSTWASEGPNMLTADSSGEPVTRNTSVPRASPPTVCAAVCAAEPKKRGANSGVRRRVR</sequence>
<proteinExistence type="predicted"/>
<organism evidence="2 3">
    <name type="scientific">Streptomyces rameus</name>
    <dbReference type="NCBI Taxonomy" id="68261"/>
    <lineage>
        <taxon>Bacteria</taxon>
        <taxon>Bacillati</taxon>
        <taxon>Actinomycetota</taxon>
        <taxon>Actinomycetes</taxon>
        <taxon>Kitasatosporales</taxon>
        <taxon>Streptomycetaceae</taxon>
        <taxon>Streptomyces</taxon>
    </lineage>
</organism>
<name>A0ABP6MZ16_9ACTN</name>
<feature type="compositionally biased region" description="Polar residues" evidence="1">
    <location>
        <begin position="1"/>
        <end position="10"/>
    </location>
</feature>
<reference evidence="3" key="1">
    <citation type="journal article" date="2019" name="Int. J. Syst. Evol. Microbiol.">
        <title>The Global Catalogue of Microorganisms (GCM) 10K type strain sequencing project: providing services to taxonomists for standard genome sequencing and annotation.</title>
        <authorList>
            <consortium name="The Broad Institute Genomics Platform"/>
            <consortium name="The Broad Institute Genome Sequencing Center for Infectious Disease"/>
            <person name="Wu L."/>
            <person name="Ma J."/>
        </authorList>
    </citation>
    <scope>NUCLEOTIDE SEQUENCE [LARGE SCALE GENOMIC DNA]</scope>
    <source>
        <strain evidence="3">JCM 11574</strain>
    </source>
</reference>
<protein>
    <submittedName>
        <fullName evidence="2">Uncharacterized protein</fullName>
    </submittedName>
</protein>
<feature type="compositionally biased region" description="Polar residues" evidence="1">
    <location>
        <begin position="26"/>
        <end position="37"/>
    </location>
</feature>